<keyword evidence="4" id="KW-0539">Nucleus</keyword>
<keyword evidence="2" id="KW-0805">Transcription regulation</keyword>
<reference evidence="7 8" key="1">
    <citation type="journal article" name="Sci. Rep.">
        <title>Genome-scale phylogenetic analyses confirm Olpidium as the closest living zoosporic fungus to the non-flagellated, terrestrial fungi.</title>
        <authorList>
            <person name="Chang Y."/>
            <person name="Rochon D."/>
            <person name="Sekimoto S."/>
            <person name="Wang Y."/>
            <person name="Chovatia M."/>
            <person name="Sandor L."/>
            <person name="Salamov A."/>
            <person name="Grigoriev I.V."/>
            <person name="Stajich J.E."/>
            <person name="Spatafora J.W."/>
        </authorList>
    </citation>
    <scope>NUCLEOTIDE SEQUENCE [LARGE SCALE GENOMIC DNA]</scope>
    <source>
        <strain evidence="7">S191</strain>
    </source>
</reference>
<dbReference type="GO" id="GO:0005634">
    <property type="term" value="C:nucleus"/>
    <property type="evidence" value="ECO:0007669"/>
    <property type="project" value="UniProtKB-SubCell"/>
</dbReference>
<dbReference type="PROSITE" id="PS51821">
    <property type="entry name" value="VELVET"/>
    <property type="match status" value="1"/>
</dbReference>
<dbReference type="PANTHER" id="PTHR33572">
    <property type="entry name" value="SPORE DEVELOPMENT REGULATOR VOSA"/>
    <property type="match status" value="1"/>
</dbReference>
<evidence type="ECO:0000256" key="5">
    <source>
        <dbReference type="SAM" id="MobiDB-lite"/>
    </source>
</evidence>
<comment type="caution">
    <text evidence="7">The sequence shown here is derived from an EMBL/GenBank/DDBJ whole genome shotgun (WGS) entry which is preliminary data.</text>
</comment>
<name>A0A8H8A119_9FUNG</name>
<evidence type="ECO:0000313" key="8">
    <source>
        <dbReference type="Proteomes" id="UP000673691"/>
    </source>
</evidence>
<dbReference type="InterPro" id="IPR037525">
    <property type="entry name" value="Velvet_dom"/>
</dbReference>
<dbReference type="PANTHER" id="PTHR33572:SF3">
    <property type="entry name" value="VELVET COMPLEX SUBUNIT B"/>
    <property type="match status" value="1"/>
</dbReference>
<feature type="region of interest" description="Disordered" evidence="5">
    <location>
        <begin position="217"/>
        <end position="242"/>
    </location>
</feature>
<evidence type="ECO:0000313" key="7">
    <source>
        <dbReference type="EMBL" id="KAG5463199.1"/>
    </source>
</evidence>
<dbReference type="EMBL" id="JAEFCI010000990">
    <property type="protein sequence ID" value="KAG5463199.1"/>
    <property type="molecule type" value="Genomic_DNA"/>
</dbReference>
<evidence type="ECO:0000256" key="3">
    <source>
        <dbReference type="ARBA" id="ARBA00023163"/>
    </source>
</evidence>
<keyword evidence="8" id="KW-1185">Reference proteome</keyword>
<dbReference type="Gene3D" id="2.60.40.3960">
    <property type="entry name" value="Velvet domain"/>
    <property type="match status" value="1"/>
</dbReference>
<dbReference type="Proteomes" id="UP000673691">
    <property type="component" value="Unassembled WGS sequence"/>
</dbReference>
<evidence type="ECO:0000256" key="4">
    <source>
        <dbReference type="ARBA" id="ARBA00023242"/>
    </source>
</evidence>
<evidence type="ECO:0000259" key="6">
    <source>
        <dbReference type="PROSITE" id="PS51821"/>
    </source>
</evidence>
<dbReference type="InterPro" id="IPR038491">
    <property type="entry name" value="Velvet_dom_sf"/>
</dbReference>
<proteinExistence type="predicted"/>
<evidence type="ECO:0000256" key="1">
    <source>
        <dbReference type="ARBA" id="ARBA00004123"/>
    </source>
</evidence>
<keyword evidence="3" id="KW-0804">Transcription</keyword>
<accession>A0A8H8A119</accession>
<feature type="domain" description="Velvet" evidence="6">
    <location>
        <begin position="4"/>
        <end position="184"/>
    </location>
</feature>
<dbReference type="OrthoDB" id="5599552at2759"/>
<evidence type="ECO:0000256" key="2">
    <source>
        <dbReference type="ARBA" id="ARBA00023015"/>
    </source>
</evidence>
<gene>
    <name evidence="7" type="ORF">BJ554DRAFT_1076</name>
</gene>
<sequence length="242" mass="25663">MAVSDDHGYELVIVQQPLHARLCGFGDKDRRPIDPPPILKVINKLDEHLPEEEKFGLGHVVVHASLWSADGMTDCNSVSNPTKNTRILMGSLVGSPERMRGEDGKLADFVCFPDLSVRTEGTYTLKFSLMKIDSGSFFQRGGSVVASVLSQPLTVYQAKQFPGMTESTALSKLLRKQGMNIPIRNSLRPKKHQAAGGASVVQNPAAASAVAAAPLPPQAAATAATAGNAPPLDGEEPRAAAA</sequence>
<comment type="subcellular location">
    <subcellularLocation>
        <location evidence="1">Nucleus</location>
    </subcellularLocation>
</comment>
<dbReference type="AlphaFoldDB" id="A0A8H8A119"/>
<dbReference type="InterPro" id="IPR021740">
    <property type="entry name" value="Velvet"/>
</dbReference>
<organism evidence="7 8">
    <name type="scientific">Olpidium bornovanus</name>
    <dbReference type="NCBI Taxonomy" id="278681"/>
    <lineage>
        <taxon>Eukaryota</taxon>
        <taxon>Fungi</taxon>
        <taxon>Fungi incertae sedis</taxon>
        <taxon>Olpidiomycota</taxon>
        <taxon>Olpidiomycotina</taxon>
        <taxon>Olpidiomycetes</taxon>
        <taxon>Olpidiales</taxon>
        <taxon>Olpidiaceae</taxon>
        <taxon>Olpidium</taxon>
    </lineage>
</organism>
<feature type="compositionally biased region" description="Low complexity" evidence="5">
    <location>
        <begin position="217"/>
        <end position="232"/>
    </location>
</feature>
<dbReference type="Pfam" id="PF11754">
    <property type="entry name" value="Velvet"/>
    <property type="match status" value="1"/>
</dbReference>
<protein>
    <submittedName>
        <fullName evidence="7">Velvet factor-domain-containing protein</fullName>
    </submittedName>
</protein>